<dbReference type="Gene3D" id="3.30.750.44">
    <property type="match status" value="1"/>
</dbReference>
<dbReference type="InterPro" id="IPR002477">
    <property type="entry name" value="Peptidoglycan-bd-like"/>
</dbReference>
<dbReference type="SMART" id="SM00245">
    <property type="entry name" value="TSPc"/>
    <property type="match status" value="1"/>
</dbReference>
<dbReference type="GO" id="GO:0004175">
    <property type="term" value="F:endopeptidase activity"/>
    <property type="evidence" value="ECO:0007669"/>
    <property type="project" value="TreeGrafter"/>
</dbReference>
<dbReference type="EMBL" id="PDBW01000001">
    <property type="protein sequence ID" value="PFH03877.1"/>
    <property type="molecule type" value="Genomic_DNA"/>
</dbReference>
<dbReference type="InterPro" id="IPR041489">
    <property type="entry name" value="PDZ_6"/>
</dbReference>
<dbReference type="CDD" id="cd07560">
    <property type="entry name" value="Peptidase_S41_CPP"/>
    <property type="match status" value="1"/>
</dbReference>
<reference evidence="8 9" key="1">
    <citation type="submission" date="2017-09" db="EMBL/GenBank/DDBJ databases">
        <title>Evaluation of Pacific Biosciences Sequencing Technology to Finishing C. thermocellum Genome Sequences.</title>
        <authorList>
            <person name="Brown S."/>
        </authorList>
    </citation>
    <scope>NUCLEOTIDE SEQUENCE [LARGE SCALE GENOMIC DNA]</scope>
    <source>
        <strain evidence="8 9">AD2</strain>
    </source>
</reference>
<evidence type="ECO:0000256" key="5">
    <source>
        <dbReference type="RuleBase" id="RU004404"/>
    </source>
</evidence>
<accession>A0AB36TJ41</accession>
<feature type="chain" id="PRO_5044246196" evidence="6">
    <location>
        <begin position="31"/>
        <end position="505"/>
    </location>
</feature>
<dbReference type="InterPro" id="IPR029045">
    <property type="entry name" value="ClpP/crotonase-like_dom_sf"/>
</dbReference>
<keyword evidence="4 5" id="KW-0720">Serine protease</keyword>
<dbReference type="PANTHER" id="PTHR32060:SF22">
    <property type="entry name" value="CARBOXYL-TERMINAL-PROCESSING PEPTIDASE 3, CHLOROPLASTIC"/>
    <property type="match status" value="1"/>
</dbReference>
<dbReference type="CDD" id="cd06782">
    <property type="entry name" value="cpPDZ_CPP-like"/>
    <property type="match status" value="1"/>
</dbReference>
<keyword evidence="2 5" id="KW-0645">Protease</keyword>
<dbReference type="GO" id="GO:0007165">
    <property type="term" value="P:signal transduction"/>
    <property type="evidence" value="ECO:0007669"/>
    <property type="project" value="TreeGrafter"/>
</dbReference>
<dbReference type="Pfam" id="PF01471">
    <property type="entry name" value="PG_binding_1"/>
    <property type="match status" value="1"/>
</dbReference>
<evidence type="ECO:0000313" key="8">
    <source>
        <dbReference type="EMBL" id="PFH03877.1"/>
    </source>
</evidence>
<dbReference type="SUPFAM" id="SSF52096">
    <property type="entry name" value="ClpP/crotonase"/>
    <property type="match status" value="1"/>
</dbReference>
<dbReference type="InterPro" id="IPR036365">
    <property type="entry name" value="PGBD-like_sf"/>
</dbReference>
<dbReference type="InterPro" id="IPR004447">
    <property type="entry name" value="Peptidase_S41A"/>
</dbReference>
<dbReference type="Gene3D" id="3.90.226.10">
    <property type="entry name" value="2-enoyl-CoA Hydratase, Chain A, domain 1"/>
    <property type="match status" value="1"/>
</dbReference>
<comment type="caution">
    <text evidence="8">The sequence shown here is derived from an EMBL/GenBank/DDBJ whole genome shotgun (WGS) entry which is preliminary data.</text>
</comment>
<gene>
    <name evidence="8" type="ORF">M972_112696</name>
</gene>
<dbReference type="SUPFAM" id="SSF50156">
    <property type="entry name" value="PDZ domain-like"/>
    <property type="match status" value="1"/>
</dbReference>
<dbReference type="Proteomes" id="UP000223596">
    <property type="component" value="Unassembled WGS sequence"/>
</dbReference>
<dbReference type="NCBIfam" id="TIGR00225">
    <property type="entry name" value="prc"/>
    <property type="match status" value="1"/>
</dbReference>
<dbReference type="RefSeq" id="WP_003513902.1">
    <property type="nucleotide sequence ID" value="NZ_CP013828.1"/>
</dbReference>
<dbReference type="Pfam" id="PF03572">
    <property type="entry name" value="Peptidase_S41"/>
    <property type="match status" value="1"/>
</dbReference>
<sequence>MDVTGKSLKRILLSLAVFCILITGPGIACAEEATTQEKEILFSDYFKSMMDMAQDKYKGEITEKQMLEGALKGIFSTMDSYTVYYTVEESQDFFTDINGSYTGIGVVMSEVDGKIVIDKVYPSSPAEEAGIKKGDVIAQVDGKSVENLSLEEVAGLIKGPSGTKVVIGVLRNGTDGVIELEVTRRQIIINPVTHKIEGDIGYIKLESFNSNASKAMEEALKQMDKNNIKKIILDLRDNPGGDVGQAVSIARKFVKKGLITKLDFKSESQKDEEYYSYLEELKYKLVVLVNENSASASEILAGAIQDTGSGILVGTTTFGKGKVQNLYPILTPEAVEKYRKETGETFVNGYDLLEKHGIYPSDEEIIGWVKITTGEYYTPNGRMIDGVGLEPDVYVENEPEGKYKILEGVEKLRKVTKPSLNAQSEDVLNAEKILSALGYDVDTPDNLMDEKTVKAVAEFQRDCGLYSYGVLDFATQQALNDKLDELLLVKNRDKQYEKAVELLEN</sequence>
<dbReference type="GO" id="GO:0006508">
    <property type="term" value="P:proteolysis"/>
    <property type="evidence" value="ECO:0007669"/>
    <property type="project" value="UniProtKB-KW"/>
</dbReference>
<comment type="similarity">
    <text evidence="1 5">Belongs to the peptidase S41A family.</text>
</comment>
<feature type="signal peptide" evidence="6">
    <location>
        <begin position="1"/>
        <end position="30"/>
    </location>
</feature>
<proteinExistence type="inferred from homology"/>
<evidence type="ECO:0000256" key="3">
    <source>
        <dbReference type="ARBA" id="ARBA00022801"/>
    </source>
</evidence>
<name>A0AB36TJ41_ACETH</name>
<dbReference type="Pfam" id="PF17820">
    <property type="entry name" value="PDZ_6"/>
    <property type="match status" value="1"/>
</dbReference>
<dbReference type="InterPro" id="IPR005151">
    <property type="entry name" value="Tail-specific_protease"/>
</dbReference>
<dbReference type="Gene3D" id="2.30.42.10">
    <property type="match status" value="1"/>
</dbReference>
<dbReference type="SMART" id="SM00228">
    <property type="entry name" value="PDZ"/>
    <property type="match status" value="1"/>
</dbReference>
<dbReference type="PROSITE" id="PS50106">
    <property type="entry name" value="PDZ"/>
    <property type="match status" value="1"/>
</dbReference>
<dbReference type="InterPro" id="IPR036034">
    <property type="entry name" value="PDZ_sf"/>
</dbReference>
<evidence type="ECO:0000256" key="2">
    <source>
        <dbReference type="ARBA" id="ARBA00022670"/>
    </source>
</evidence>
<evidence type="ECO:0000259" key="7">
    <source>
        <dbReference type="PROSITE" id="PS50106"/>
    </source>
</evidence>
<feature type="domain" description="PDZ" evidence="7">
    <location>
        <begin position="98"/>
        <end position="158"/>
    </location>
</feature>
<dbReference type="InterPro" id="IPR036366">
    <property type="entry name" value="PGBDSf"/>
</dbReference>
<keyword evidence="3 5" id="KW-0378">Hydrolase</keyword>
<evidence type="ECO:0000256" key="6">
    <source>
        <dbReference type="SAM" id="SignalP"/>
    </source>
</evidence>
<evidence type="ECO:0000256" key="4">
    <source>
        <dbReference type="ARBA" id="ARBA00022825"/>
    </source>
</evidence>
<organism evidence="8 9">
    <name type="scientific">Acetivibrio thermocellus AD2</name>
    <dbReference type="NCBI Taxonomy" id="1138384"/>
    <lineage>
        <taxon>Bacteria</taxon>
        <taxon>Bacillati</taxon>
        <taxon>Bacillota</taxon>
        <taxon>Clostridia</taxon>
        <taxon>Eubacteriales</taxon>
        <taxon>Oscillospiraceae</taxon>
        <taxon>Acetivibrio</taxon>
    </lineage>
</organism>
<dbReference type="GO" id="GO:0008236">
    <property type="term" value="F:serine-type peptidase activity"/>
    <property type="evidence" value="ECO:0007669"/>
    <property type="project" value="UniProtKB-KW"/>
</dbReference>
<dbReference type="InterPro" id="IPR001478">
    <property type="entry name" value="PDZ"/>
</dbReference>
<dbReference type="AlphaFoldDB" id="A0AB36TJ41"/>
<dbReference type="SUPFAM" id="SSF47090">
    <property type="entry name" value="PGBD-like"/>
    <property type="match status" value="1"/>
</dbReference>
<dbReference type="GO" id="GO:0030288">
    <property type="term" value="C:outer membrane-bounded periplasmic space"/>
    <property type="evidence" value="ECO:0007669"/>
    <property type="project" value="TreeGrafter"/>
</dbReference>
<dbReference type="PANTHER" id="PTHR32060">
    <property type="entry name" value="TAIL-SPECIFIC PROTEASE"/>
    <property type="match status" value="1"/>
</dbReference>
<keyword evidence="6" id="KW-0732">Signal</keyword>
<dbReference type="Gene3D" id="1.10.101.10">
    <property type="entry name" value="PGBD-like superfamily/PGBD"/>
    <property type="match status" value="1"/>
</dbReference>
<evidence type="ECO:0000313" key="9">
    <source>
        <dbReference type="Proteomes" id="UP000223596"/>
    </source>
</evidence>
<dbReference type="GeneID" id="35805884"/>
<evidence type="ECO:0000256" key="1">
    <source>
        <dbReference type="ARBA" id="ARBA00009179"/>
    </source>
</evidence>
<protein>
    <submittedName>
        <fullName evidence="8">Carboxyl-terminal processing protease</fullName>
    </submittedName>
</protein>